<comment type="subcellular location">
    <subcellularLocation>
        <location evidence="1">Cell membrane</location>
        <topology evidence="1">Single-pass membrane protein</topology>
    </subcellularLocation>
</comment>
<keyword evidence="7 10" id="KW-0720">Serine protease</keyword>
<dbReference type="NCBIfam" id="TIGR03921">
    <property type="entry name" value="T7SS_mycosin"/>
    <property type="match status" value="1"/>
</dbReference>
<feature type="transmembrane region" description="Helical" evidence="12">
    <location>
        <begin position="440"/>
        <end position="461"/>
    </location>
</feature>
<dbReference type="RefSeq" id="WP_105941677.1">
    <property type="nucleotide sequence ID" value="NZ_CP027433.1"/>
</dbReference>
<evidence type="ECO:0000256" key="4">
    <source>
        <dbReference type="ARBA" id="ARBA00022670"/>
    </source>
</evidence>
<dbReference type="InterPro" id="IPR015500">
    <property type="entry name" value="Peptidase_S8_subtilisin-rel"/>
</dbReference>
<keyword evidence="4 10" id="KW-0645">Protease</keyword>
<sequence>MRPALSCRLAVACAGAAALAGTTVTPGALLAGPAAAQPPRITALVPVSAQPIGPAEPTERRTHCARPASSSTADPAALPPGHRLLNLPEAWRFSRGAGVRVAVIDTGVTPHARLPRVRDGGDYVHTGDGLSDCDLHGTLVAGIIAGRPSSYDDFAGAAPEAELISIRQSSGAYAPARADRSNSAPSVGAGYGPLSTLARAIVRAVELDADVINISQVACVPGTSALNDDAVVSALDLARRRDVVVVAAAGNLSQYGGCRTQNPVSSPSPAAAWRNAQTLATPARFGRDILTVGAIDAGTGAPAEFSLRGPWLTVAAPGTAAVSLIGTGPRVRLVDALEGDDGPRPLSGTSYSAAYASGVAALVRARYPRLTAPQVIDRIVRTARGGAAAGSDDPDTAVGFGVVDPVAALTAQLPETADLPDPRTRRAVAAPSPESPDRRAALAVAATAALGAAVVATAFALTRRR</sequence>
<evidence type="ECO:0000256" key="8">
    <source>
        <dbReference type="ARBA" id="ARBA00022989"/>
    </source>
</evidence>
<evidence type="ECO:0000256" key="10">
    <source>
        <dbReference type="PROSITE-ProRule" id="PRU01240"/>
    </source>
</evidence>
<dbReference type="PRINTS" id="PR00723">
    <property type="entry name" value="SUBTILISIN"/>
</dbReference>
<evidence type="ECO:0000256" key="13">
    <source>
        <dbReference type="SAM" id="SignalP"/>
    </source>
</evidence>
<dbReference type="InterPro" id="IPR050131">
    <property type="entry name" value="Peptidase_S8_subtilisin-like"/>
</dbReference>
<evidence type="ECO:0000256" key="6">
    <source>
        <dbReference type="ARBA" id="ARBA00022801"/>
    </source>
</evidence>
<keyword evidence="5 12" id="KW-0812">Transmembrane</keyword>
<dbReference type="PANTHER" id="PTHR43806:SF11">
    <property type="entry name" value="CEREVISIN-RELATED"/>
    <property type="match status" value="1"/>
</dbReference>
<evidence type="ECO:0000313" key="16">
    <source>
        <dbReference type="Proteomes" id="UP000239814"/>
    </source>
</evidence>
<accession>A0A2S0KE59</accession>
<feature type="signal peptide" evidence="13">
    <location>
        <begin position="1"/>
        <end position="20"/>
    </location>
</feature>
<dbReference type="InterPro" id="IPR000209">
    <property type="entry name" value="Peptidase_S8/S53_dom"/>
</dbReference>
<evidence type="ECO:0000259" key="14">
    <source>
        <dbReference type="Pfam" id="PF00082"/>
    </source>
</evidence>
<dbReference type="InterPro" id="IPR036852">
    <property type="entry name" value="Peptidase_S8/S53_dom_sf"/>
</dbReference>
<feature type="region of interest" description="Disordered" evidence="11">
    <location>
        <begin position="415"/>
        <end position="437"/>
    </location>
</feature>
<keyword evidence="13" id="KW-0732">Signal</keyword>
<evidence type="ECO:0000256" key="11">
    <source>
        <dbReference type="SAM" id="MobiDB-lite"/>
    </source>
</evidence>
<evidence type="ECO:0000256" key="1">
    <source>
        <dbReference type="ARBA" id="ARBA00004162"/>
    </source>
</evidence>
<keyword evidence="8 12" id="KW-1133">Transmembrane helix</keyword>
<keyword evidence="16" id="KW-1185">Reference proteome</keyword>
<keyword evidence="9 12" id="KW-0472">Membrane</keyword>
<evidence type="ECO:0000256" key="12">
    <source>
        <dbReference type="SAM" id="Phobius"/>
    </source>
</evidence>
<evidence type="ECO:0000256" key="3">
    <source>
        <dbReference type="ARBA" id="ARBA00022475"/>
    </source>
</evidence>
<evidence type="ECO:0000256" key="7">
    <source>
        <dbReference type="ARBA" id="ARBA00022825"/>
    </source>
</evidence>
<dbReference type="InterPro" id="IPR022398">
    <property type="entry name" value="Peptidase_S8_His-AS"/>
</dbReference>
<keyword evidence="6 10" id="KW-0378">Hydrolase</keyword>
<feature type="chain" id="PRO_5039082128" evidence="13">
    <location>
        <begin position="21"/>
        <end position="465"/>
    </location>
</feature>
<dbReference type="KEGG" id="git:C6V83_06315"/>
<dbReference type="EMBL" id="CP027433">
    <property type="protein sequence ID" value="AVL99945.1"/>
    <property type="molecule type" value="Genomic_DNA"/>
</dbReference>
<dbReference type="PANTHER" id="PTHR43806">
    <property type="entry name" value="PEPTIDASE S8"/>
    <property type="match status" value="1"/>
</dbReference>
<dbReference type="InterPro" id="IPR023827">
    <property type="entry name" value="Peptidase_S8_Asp-AS"/>
</dbReference>
<name>A0A2S0KE59_9ACTN</name>
<feature type="active site" description="Charge relay system" evidence="10">
    <location>
        <position position="136"/>
    </location>
</feature>
<feature type="active site" description="Charge relay system" evidence="10">
    <location>
        <position position="105"/>
    </location>
</feature>
<dbReference type="Proteomes" id="UP000239814">
    <property type="component" value="Chromosome"/>
</dbReference>
<dbReference type="Gene3D" id="3.40.50.200">
    <property type="entry name" value="Peptidase S8/S53 domain"/>
    <property type="match status" value="1"/>
</dbReference>
<evidence type="ECO:0000313" key="15">
    <source>
        <dbReference type="EMBL" id="AVL99945.1"/>
    </source>
</evidence>
<organism evidence="15 16">
    <name type="scientific">Gordonia iterans</name>
    <dbReference type="NCBI Taxonomy" id="1004901"/>
    <lineage>
        <taxon>Bacteria</taxon>
        <taxon>Bacillati</taxon>
        <taxon>Actinomycetota</taxon>
        <taxon>Actinomycetes</taxon>
        <taxon>Mycobacteriales</taxon>
        <taxon>Gordoniaceae</taxon>
        <taxon>Gordonia</taxon>
    </lineage>
</organism>
<dbReference type="GO" id="GO:0005886">
    <property type="term" value="C:plasma membrane"/>
    <property type="evidence" value="ECO:0007669"/>
    <property type="project" value="UniProtKB-SubCell"/>
</dbReference>
<dbReference type="SUPFAM" id="SSF52743">
    <property type="entry name" value="Subtilisin-like"/>
    <property type="match status" value="1"/>
</dbReference>
<dbReference type="GO" id="GO:0006508">
    <property type="term" value="P:proteolysis"/>
    <property type="evidence" value="ECO:0007669"/>
    <property type="project" value="UniProtKB-KW"/>
</dbReference>
<comment type="similarity">
    <text evidence="2 10">Belongs to the peptidase S8 family.</text>
</comment>
<gene>
    <name evidence="15" type="primary">mycP</name>
    <name evidence="15" type="ORF">C6V83_06315</name>
</gene>
<feature type="active site" description="Charge relay system" evidence="10">
    <location>
        <position position="350"/>
    </location>
</feature>
<dbReference type="PROSITE" id="PS51892">
    <property type="entry name" value="SUBTILASE"/>
    <property type="match status" value="1"/>
</dbReference>
<feature type="region of interest" description="Disordered" evidence="11">
    <location>
        <begin position="52"/>
        <end position="81"/>
    </location>
</feature>
<protein>
    <submittedName>
        <fullName evidence="15">Type VII secretion-associated serine protease mycosin</fullName>
    </submittedName>
</protein>
<proteinExistence type="inferred from homology"/>
<dbReference type="PROSITE" id="PS00136">
    <property type="entry name" value="SUBTILASE_ASP"/>
    <property type="match status" value="1"/>
</dbReference>
<evidence type="ECO:0000256" key="9">
    <source>
        <dbReference type="ARBA" id="ARBA00023136"/>
    </source>
</evidence>
<dbReference type="AlphaFoldDB" id="A0A2S0KE59"/>
<dbReference type="Pfam" id="PF00082">
    <property type="entry name" value="Peptidase_S8"/>
    <property type="match status" value="1"/>
</dbReference>
<evidence type="ECO:0000256" key="5">
    <source>
        <dbReference type="ARBA" id="ARBA00022692"/>
    </source>
</evidence>
<dbReference type="GO" id="GO:0004252">
    <property type="term" value="F:serine-type endopeptidase activity"/>
    <property type="evidence" value="ECO:0007669"/>
    <property type="project" value="UniProtKB-UniRule"/>
</dbReference>
<dbReference type="PROSITE" id="PS00137">
    <property type="entry name" value="SUBTILASE_HIS"/>
    <property type="match status" value="1"/>
</dbReference>
<feature type="domain" description="Peptidase S8/S53" evidence="14">
    <location>
        <begin position="96"/>
        <end position="401"/>
    </location>
</feature>
<evidence type="ECO:0000256" key="2">
    <source>
        <dbReference type="ARBA" id="ARBA00011073"/>
    </source>
</evidence>
<keyword evidence="3" id="KW-1003">Cell membrane</keyword>
<dbReference type="InterPro" id="IPR023834">
    <property type="entry name" value="T7SS_pept_S8A_mycosin"/>
</dbReference>
<reference evidence="15 16" key="1">
    <citation type="submission" date="2018-03" db="EMBL/GenBank/DDBJ databases">
        <title>Characteristics and genome of n-alkane degrading marine bacteria Gordonia iterans isolated from crude oil contaminated in Tae-an, South Korea.</title>
        <authorList>
            <person name="Lee S.-S."/>
            <person name="Kim H."/>
        </authorList>
    </citation>
    <scope>NUCLEOTIDE SEQUENCE [LARGE SCALE GENOMIC DNA]</scope>
    <source>
        <strain evidence="15 16">Co17</strain>
    </source>
</reference>
<dbReference type="OrthoDB" id="9798386at2"/>